<name>A0A9P7YSQ6_9HELO</name>
<dbReference type="GO" id="GO:0005739">
    <property type="term" value="C:mitochondrion"/>
    <property type="evidence" value="ECO:0007669"/>
    <property type="project" value="GOC"/>
</dbReference>
<dbReference type="AlphaFoldDB" id="A0A9P7YSQ6"/>
<feature type="region of interest" description="Disordered" evidence="1">
    <location>
        <begin position="41"/>
        <end position="158"/>
    </location>
</feature>
<dbReference type="EMBL" id="MU251360">
    <property type="protein sequence ID" value="KAG9239239.1"/>
    <property type="molecule type" value="Genomic_DNA"/>
</dbReference>
<accession>A0A9P7YSQ6</accession>
<dbReference type="GO" id="GO:0008270">
    <property type="term" value="F:zinc ion binding"/>
    <property type="evidence" value="ECO:0007669"/>
    <property type="project" value="UniProtKB-KW"/>
</dbReference>
<dbReference type="PANTHER" id="PTHR28069:SF1">
    <property type="entry name" value="PROTEIN MSS51, MITOCHONDRIAL"/>
    <property type="match status" value="1"/>
</dbReference>
<feature type="domain" description="Mitochondrial splicing suppressor 51-like C-terminal" evidence="3">
    <location>
        <begin position="300"/>
        <end position="486"/>
    </location>
</feature>
<protein>
    <submittedName>
        <fullName evidence="4">Zinc-finger of mitochondrial splicing suppressor 51-domain-containing protein</fullName>
    </submittedName>
</protein>
<dbReference type="Proteomes" id="UP000824998">
    <property type="component" value="Unassembled WGS sequence"/>
</dbReference>
<keyword evidence="4" id="KW-0862">Zinc</keyword>
<gene>
    <name evidence="4" type="ORF">BJ875DRAFT_448779</name>
</gene>
<feature type="compositionally biased region" description="Polar residues" evidence="1">
    <location>
        <begin position="65"/>
        <end position="79"/>
    </location>
</feature>
<reference evidence="4" key="1">
    <citation type="journal article" date="2021" name="IMA Fungus">
        <title>Genomic characterization of three marine fungi, including Emericellopsis atlantica sp. nov. with signatures of a generalist lifestyle and marine biomass degradation.</title>
        <authorList>
            <person name="Hagestad O.C."/>
            <person name="Hou L."/>
            <person name="Andersen J.H."/>
            <person name="Hansen E.H."/>
            <person name="Altermark B."/>
            <person name="Li C."/>
            <person name="Kuhnert E."/>
            <person name="Cox R.J."/>
            <person name="Crous P.W."/>
            <person name="Spatafora J.W."/>
            <person name="Lail K."/>
            <person name="Amirebrahimi M."/>
            <person name="Lipzen A."/>
            <person name="Pangilinan J."/>
            <person name="Andreopoulos W."/>
            <person name="Hayes R.D."/>
            <person name="Ng V."/>
            <person name="Grigoriev I.V."/>
            <person name="Jackson S.A."/>
            <person name="Sutton T.D.S."/>
            <person name="Dobson A.D.W."/>
            <person name="Rama T."/>
        </authorList>
    </citation>
    <scope>NUCLEOTIDE SEQUENCE</scope>
    <source>
        <strain evidence="4">TRa018bII</strain>
    </source>
</reference>
<dbReference type="SUPFAM" id="SSF144232">
    <property type="entry name" value="HIT/MYND zinc finger-like"/>
    <property type="match status" value="1"/>
</dbReference>
<evidence type="ECO:0000259" key="2">
    <source>
        <dbReference type="Pfam" id="PF13824"/>
    </source>
</evidence>
<sequence>MRVSPTSYTCQRCMHTLHQSMRATQRSTLARVTLGQRSFSSTQYNQSSLRNSPQTANGLAKGKRSGSQASAQPATSKNVSLEFRRSQSTATPKDERLLLKPNNLFHKFSDSPSPDMRRRAAFIKQNASCPHPDHRQTRLPMSPDDPEARKSTTSGLPPAHVDFECPDCGIPVYCSEEHWADDYAAHLEICDTLRETNEDDHDLRSGRFFPEFEYPGSQIEEAMINMTNWDTFLFTREFNAINHERSLRQATRLLTYPVTIGSVLHELSPYNIKKGGRLTVEGLKSLSALRYTLHPPRTGGGPDVKGIRPAPPPVRIFILGARAESSLPREVWVQLAHLFPRVAFHLIFIGPESMANRDAEYPLPERTPANPFGAVVEDRLTSFLKISTFVEYYHTLHKAGHFYPYDPYFDCFMLFHPGLGHPASSHEWQETIPQLLETKVPILVTGYTQYDMERDSDWVKKTVGGEMDILLEPGENRFRSLRWDLNDHDPQDISCGNYGLWAFRGKRYETTKKDVQ</sequence>
<comment type="caution">
    <text evidence="4">The sequence shown here is derived from an EMBL/GenBank/DDBJ whole genome shotgun (WGS) entry which is preliminary data.</text>
</comment>
<proteinExistence type="predicted"/>
<feature type="compositionally biased region" description="Polar residues" evidence="1">
    <location>
        <begin position="41"/>
        <end position="57"/>
    </location>
</feature>
<dbReference type="InterPro" id="IPR032717">
    <property type="entry name" value="Mss51_Znf"/>
</dbReference>
<dbReference type="Pfam" id="PF20179">
    <property type="entry name" value="MSS51_C"/>
    <property type="match status" value="1"/>
</dbReference>
<keyword evidence="5" id="KW-1185">Reference proteome</keyword>
<evidence type="ECO:0000313" key="5">
    <source>
        <dbReference type="Proteomes" id="UP000824998"/>
    </source>
</evidence>
<dbReference type="Pfam" id="PF13824">
    <property type="entry name" value="zf-Mss51"/>
    <property type="match status" value="1"/>
</dbReference>
<keyword evidence="4" id="KW-0479">Metal-binding</keyword>
<evidence type="ECO:0000313" key="4">
    <source>
        <dbReference type="EMBL" id="KAG9239239.1"/>
    </source>
</evidence>
<keyword evidence="4" id="KW-0863">Zinc-finger</keyword>
<feature type="domain" description="Mitochondrial splicing suppressor 51 zinc-finger" evidence="2">
    <location>
        <begin position="129"/>
        <end position="203"/>
    </location>
</feature>
<dbReference type="GO" id="GO:0033617">
    <property type="term" value="P:mitochondrial respiratory chain complex IV assembly"/>
    <property type="evidence" value="ECO:0007669"/>
    <property type="project" value="TreeGrafter"/>
</dbReference>
<dbReference type="OrthoDB" id="5282002at2759"/>
<dbReference type="InterPro" id="IPR046824">
    <property type="entry name" value="Mss51-like_C"/>
</dbReference>
<dbReference type="PANTHER" id="PTHR28069">
    <property type="entry name" value="GH20023P"/>
    <property type="match status" value="1"/>
</dbReference>
<organism evidence="4 5">
    <name type="scientific">Amylocarpus encephaloides</name>
    <dbReference type="NCBI Taxonomy" id="45428"/>
    <lineage>
        <taxon>Eukaryota</taxon>
        <taxon>Fungi</taxon>
        <taxon>Dikarya</taxon>
        <taxon>Ascomycota</taxon>
        <taxon>Pezizomycotina</taxon>
        <taxon>Leotiomycetes</taxon>
        <taxon>Helotiales</taxon>
        <taxon>Helotiales incertae sedis</taxon>
        <taxon>Amylocarpus</taxon>
    </lineage>
</organism>
<evidence type="ECO:0000259" key="3">
    <source>
        <dbReference type="Pfam" id="PF20179"/>
    </source>
</evidence>
<evidence type="ECO:0000256" key="1">
    <source>
        <dbReference type="SAM" id="MobiDB-lite"/>
    </source>
</evidence>